<keyword evidence="2" id="KW-0677">Repeat</keyword>
<evidence type="ECO:0000256" key="2">
    <source>
        <dbReference type="ARBA" id="ARBA00022737"/>
    </source>
</evidence>
<sequence>MWCTVEGEETWFMREQCGKGIEVSLNTATCLASPRRKMHLLVVPRIHTFSAPLCMRTFDPVAPNVEKKKGRKEGRKEESRKDRAGAVSCVKGRNICLAFAVSFIWFRLRYPFFTLRGLVVGATISIFPSQWMESFSPFRVVGSVCGELPVSSTMLYGAPQLMVATGRTFQLFRGKELTMLRGGPHFEKRVRAVTQAGKYRFVAEGPRIHAFVHHKPLWNCMHNDVTQSRVDHILAVDDILFCVGNDKRVVVREIKSGNMLTEFLVDGSEETRAMVTPAGYNNKLLLATAQGSLQLYNFKSGVCLWREKREPGAQITALAASNFKDIIAYGTSNGRVVVLNMATNEDIMSFDQEERGAVTALAFRTDKDVLVAGSSSGEVAMWDLENGCLDGLLTRGKQVKTETEVLESPHTNTVHSIVVLPTETATIVTAGADNALMQFRFDTVDGLGVLVRERRGHMGSCTEAKFYNSDLLLTAGTDRSLRVTHLFSDRASWELSQGQLGRRGREKQMGREAMKMPPAVAIASCTARNYQWASIVSIHESSSKMCGWRMDTRSLDCKLSGIKTSMHIARAVAMSDCGNFAVIGYSSGDVSVVSIQNKGVRQLLDSSLKPDDRAHCGSVECVEVACGNNIVVTAGLDSMIKLWSLFTCRLRTVVKTDCPLHKSCIHQPSSLFIAAQHFSIRVYHCNPDIGLTTQELRVPVRTFSGHTSPITTLALAPDSYRYVVSASGDAALLVWDLASSACVGQYRLASPAISLAFHPDALFMVSTHAGERGAFLWSNNLRYGFVPEVITDPRARSVEELPQLHFPTAHGAAEDAEDDTVDNAVKCEKGLPGSGNEVKEEGESDGNDDGMLGDIAGAGGNAEQEVELFDAKKDTALMQIEREKVKWAELDEIISGGMRLAGVPRSMWFDLTLLEQIREKNQPLLPPKKRDVPFFLPTTQELRPTFLVAASNSKDKETLVSRVVSAPIAQLTPVQQMLVRNEHDAFLSYILSLGSPQAVDLEIKRAVDYVEGCSYTEKELERIKDCLHGLLSFVAEWLKRRENVDLVQGILAAVIHSHGPLITKCGAELINVLEELAELQNSIRYSVDHLVGYPSCLAGTFSGSHF</sequence>
<reference evidence="9" key="1">
    <citation type="journal article" date="2010" name="PLoS Negl. Trop. Dis.">
        <title>The genome sequence of Trypanosoma brucei gambiense, causative agent of chronic human african trypanosomiasis.</title>
        <authorList>
            <person name="Jackson A.P."/>
            <person name="Sanders M."/>
            <person name="Berry A."/>
            <person name="McQuillan J."/>
            <person name="Aslett M.A."/>
            <person name="Quail M.A."/>
            <person name="Chukualim B."/>
            <person name="Capewell P."/>
            <person name="MacLeod A."/>
            <person name="Melville S.E."/>
            <person name="Gibson W."/>
            <person name="Barry J.D."/>
            <person name="Berriman M."/>
            <person name="Hertz-Fowler C."/>
        </authorList>
    </citation>
    <scope>NUCLEOTIDE SEQUENCE [LARGE SCALE GENOMIC DNA]</scope>
    <source>
        <strain evidence="9">MHOM/CI/86/DAL972</strain>
    </source>
</reference>
<keyword evidence="1 4" id="KW-0853">WD repeat</keyword>
<dbReference type="AlphaFoldDB" id="D0A8Q5"/>
<evidence type="ECO:0000313" key="8">
    <source>
        <dbReference type="EMBL" id="CBH18056.1"/>
    </source>
</evidence>
<accession>D0A8Q5</accession>
<evidence type="ECO:0000256" key="5">
    <source>
        <dbReference type="SAM" id="MobiDB-lite"/>
    </source>
</evidence>
<dbReference type="InterPro" id="IPR059157">
    <property type="entry name" value="WDR36-Utp21_N"/>
</dbReference>
<dbReference type="RefSeq" id="XP_011780320.1">
    <property type="nucleotide sequence ID" value="XM_011782018.1"/>
</dbReference>
<dbReference type="SUPFAM" id="SSF50998">
    <property type="entry name" value="Quinoprotein alcohol dehydrogenase-like"/>
    <property type="match status" value="1"/>
</dbReference>
<dbReference type="Pfam" id="PF25171">
    <property type="entry name" value="Beta-prop_WDR36-Utp21_1st"/>
    <property type="match status" value="1"/>
</dbReference>
<dbReference type="PANTHER" id="PTHR22840">
    <property type="entry name" value="WD REPEAT-CONTAINING PROTEIN 36"/>
    <property type="match status" value="1"/>
</dbReference>
<dbReference type="GO" id="GO:0006364">
    <property type="term" value="P:rRNA processing"/>
    <property type="evidence" value="ECO:0007669"/>
    <property type="project" value="InterPro"/>
</dbReference>
<feature type="domain" description="WDR36/Utp21 C-terminal" evidence="6">
    <location>
        <begin position="900"/>
        <end position="1099"/>
    </location>
</feature>
<dbReference type="GO" id="GO:0005840">
    <property type="term" value="C:ribosome"/>
    <property type="evidence" value="ECO:0007669"/>
    <property type="project" value="UniProtKB-KW"/>
</dbReference>
<feature type="repeat" description="WD" evidence="4">
    <location>
        <begin position="612"/>
        <end position="645"/>
    </location>
</feature>
<dbReference type="Gene3D" id="2.130.10.10">
    <property type="entry name" value="YVTN repeat-like/Quinoprotein amine dehydrogenase"/>
    <property type="match status" value="2"/>
</dbReference>
<dbReference type="Pfam" id="PF04192">
    <property type="entry name" value="Utp21"/>
    <property type="match status" value="1"/>
</dbReference>
<dbReference type="InterPro" id="IPR019775">
    <property type="entry name" value="WD40_repeat_CS"/>
</dbReference>
<dbReference type="KEGG" id="tbg:TbgDal_XI11750"/>
<dbReference type="GO" id="GO:0032040">
    <property type="term" value="C:small-subunit processome"/>
    <property type="evidence" value="ECO:0007669"/>
    <property type="project" value="InterPro"/>
</dbReference>
<evidence type="ECO:0000256" key="1">
    <source>
        <dbReference type="ARBA" id="ARBA00022574"/>
    </source>
</evidence>
<dbReference type="GO" id="GO:0034388">
    <property type="term" value="C:Pwp2p-containing subcomplex of 90S preribosome"/>
    <property type="evidence" value="ECO:0007669"/>
    <property type="project" value="TreeGrafter"/>
</dbReference>
<dbReference type="OrthoDB" id="10250769at2759"/>
<proteinExistence type="predicted"/>
<evidence type="ECO:0000313" key="9">
    <source>
        <dbReference type="Proteomes" id="UP000002316"/>
    </source>
</evidence>
<organism evidence="8 9">
    <name type="scientific">Trypanosoma brucei gambiense (strain MHOM/CI/86/DAL972)</name>
    <dbReference type="NCBI Taxonomy" id="679716"/>
    <lineage>
        <taxon>Eukaryota</taxon>
        <taxon>Discoba</taxon>
        <taxon>Euglenozoa</taxon>
        <taxon>Kinetoplastea</taxon>
        <taxon>Metakinetoplastina</taxon>
        <taxon>Trypanosomatida</taxon>
        <taxon>Trypanosomatidae</taxon>
        <taxon>Trypanosoma</taxon>
    </lineage>
</organism>
<evidence type="ECO:0000256" key="4">
    <source>
        <dbReference type="PROSITE-ProRule" id="PRU00221"/>
    </source>
</evidence>
<evidence type="ECO:0000259" key="6">
    <source>
        <dbReference type="Pfam" id="PF04192"/>
    </source>
</evidence>
<feature type="region of interest" description="Disordered" evidence="5">
    <location>
        <begin position="828"/>
        <end position="852"/>
    </location>
</feature>
<gene>
    <name evidence="8" type="ORF">TbgDal_XI11750</name>
</gene>
<dbReference type="EMBL" id="FN554974">
    <property type="protein sequence ID" value="CBH18056.1"/>
    <property type="molecule type" value="Genomic_DNA"/>
</dbReference>
<dbReference type="PANTHER" id="PTHR22840:SF12">
    <property type="entry name" value="WD REPEAT-CONTAINING PROTEIN 36"/>
    <property type="match status" value="1"/>
</dbReference>
<keyword evidence="3" id="KW-0689">Ribosomal protein</keyword>
<dbReference type="SMART" id="SM00320">
    <property type="entry name" value="WD40"/>
    <property type="match status" value="7"/>
</dbReference>
<dbReference type="GeneID" id="23866327"/>
<dbReference type="Proteomes" id="UP000002316">
    <property type="component" value="Chromosome 11"/>
</dbReference>
<feature type="repeat" description="WD" evidence="4">
    <location>
        <begin position="703"/>
        <end position="745"/>
    </location>
</feature>
<dbReference type="PROSITE" id="PS50082">
    <property type="entry name" value="WD_REPEATS_2"/>
    <property type="match status" value="3"/>
</dbReference>
<feature type="domain" description="WDR36/Utp21 N-terminal" evidence="7">
    <location>
        <begin position="162"/>
        <end position="442"/>
    </location>
</feature>
<dbReference type="VEuPathDB" id="TriTrypDB:Tbg972.11.11750"/>
<dbReference type="PROSITE" id="PS00678">
    <property type="entry name" value="WD_REPEATS_1"/>
    <property type="match status" value="1"/>
</dbReference>
<dbReference type="InterPro" id="IPR007319">
    <property type="entry name" value="WDR36/Utp21_C"/>
</dbReference>
<dbReference type="PROSITE" id="PS50294">
    <property type="entry name" value="WD_REPEATS_REGION"/>
    <property type="match status" value="2"/>
</dbReference>
<dbReference type="Pfam" id="PF25168">
    <property type="entry name" value="Beta-prop_WDR36-Utp21_2nd"/>
    <property type="match status" value="1"/>
</dbReference>
<evidence type="ECO:0000256" key="3">
    <source>
        <dbReference type="ARBA" id="ARBA00022980"/>
    </source>
</evidence>
<protein>
    <submittedName>
        <fullName evidence="8">Uncharacterized protein</fullName>
    </submittedName>
</protein>
<dbReference type="InterPro" id="IPR011047">
    <property type="entry name" value="Quinoprotein_ADH-like_sf"/>
</dbReference>
<dbReference type="InterPro" id="IPR015943">
    <property type="entry name" value="WD40/YVTN_repeat-like_dom_sf"/>
</dbReference>
<dbReference type="InterPro" id="IPR001680">
    <property type="entry name" value="WD40_rpt"/>
</dbReference>
<name>D0A8Q5_TRYB9</name>
<feature type="repeat" description="WD" evidence="4">
    <location>
        <begin position="351"/>
        <end position="387"/>
    </location>
</feature>
<evidence type="ECO:0000259" key="7">
    <source>
        <dbReference type="Pfam" id="PF25171"/>
    </source>
</evidence>
<keyword evidence="3" id="KW-0687">Ribonucleoprotein</keyword>